<evidence type="ECO:0000313" key="1">
    <source>
        <dbReference type="EMBL" id="VVC42660.1"/>
    </source>
</evidence>
<dbReference type="AlphaFoldDB" id="A0A5E4NMD4"/>
<sequence length="115" mass="13145">MSGRKVGFNEANQISEADLSHLPFEIDRDFPINFCTELVDNLLPSLIRRGVIRVSKIKPDCTDGELINLPQYKFMAVNVFDPNWVPGELLLIRYLRTPEEQITKTKPTNNKLATD</sequence>
<proteinExistence type="predicted"/>
<reference evidence="1 2" key="1">
    <citation type="submission" date="2019-08" db="EMBL/GenBank/DDBJ databases">
        <authorList>
            <person name="Alioto T."/>
            <person name="Alioto T."/>
            <person name="Gomez Garrido J."/>
        </authorList>
    </citation>
    <scope>NUCLEOTIDE SEQUENCE [LARGE SCALE GENOMIC DNA]</scope>
</reference>
<dbReference type="Proteomes" id="UP000325440">
    <property type="component" value="Unassembled WGS sequence"/>
</dbReference>
<protein>
    <submittedName>
        <fullName evidence="1">Uncharacterized protein</fullName>
    </submittedName>
</protein>
<evidence type="ECO:0000313" key="2">
    <source>
        <dbReference type="Proteomes" id="UP000325440"/>
    </source>
</evidence>
<gene>
    <name evidence="1" type="ORF">CINCED_3A006995</name>
</gene>
<accession>A0A5E4NMD4</accession>
<dbReference type="EMBL" id="CABPRJ010001972">
    <property type="protein sequence ID" value="VVC42660.1"/>
    <property type="molecule type" value="Genomic_DNA"/>
</dbReference>
<organism evidence="1 2">
    <name type="scientific">Cinara cedri</name>
    <dbReference type="NCBI Taxonomy" id="506608"/>
    <lineage>
        <taxon>Eukaryota</taxon>
        <taxon>Metazoa</taxon>
        <taxon>Ecdysozoa</taxon>
        <taxon>Arthropoda</taxon>
        <taxon>Hexapoda</taxon>
        <taxon>Insecta</taxon>
        <taxon>Pterygota</taxon>
        <taxon>Neoptera</taxon>
        <taxon>Paraneoptera</taxon>
        <taxon>Hemiptera</taxon>
        <taxon>Sternorrhyncha</taxon>
        <taxon>Aphidomorpha</taxon>
        <taxon>Aphidoidea</taxon>
        <taxon>Aphididae</taxon>
        <taxon>Lachninae</taxon>
        <taxon>Cinara</taxon>
    </lineage>
</organism>
<name>A0A5E4NMD4_9HEMI</name>
<keyword evidence="2" id="KW-1185">Reference proteome</keyword>